<dbReference type="SUPFAM" id="SSF54909">
    <property type="entry name" value="Dimeric alpha+beta barrel"/>
    <property type="match status" value="1"/>
</dbReference>
<dbReference type="Gene3D" id="3.30.70.100">
    <property type="match status" value="1"/>
</dbReference>
<proteinExistence type="predicted"/>
<dbReference type="KEGG" id="ddo:I597_0878"/>
<protein>
    <submittedName>
        <fullName evidence="2">JEMB protein</fullName>
    </submittedName>
</protein>
<name>A0A0A2GV35_9FLAO</name>
<comment type="caution">
    <text evidence="2">The sequence shown here is derived from an EMBL/GenBank/DDBJ whole genome shotgun (WGS) entry which is preliminary data.</text>
</comment>
<dbReference type="PATRIC" id="fig|1300343.5.peg.889"/>
<dbReference type="RefSeq" id="WP_035326809.1">
    <property type="nucleotide sequence ID" value="NZ_CP015125.1"/>
</dbReference>
<dbReference type="Pfam" id="PF03992">
    <property type="entry name" value="ABM"/>
    <property type="match status" value="1"/>
</dbReference>
<dbReference type="InterPro" id="IPR011008">
    <property type="entry name" value="Dimeric_a/b-barrel"/>
</dbReference>
<evidence type="ECO:0000259" key="1">
    <source>
        <dbReference type="PROSITE" id="PS51725"/>
    </source>
</evidence>
<feature type="domain" description="ABM" evidence="1">
    <location>
        <begin position="5"/>
        <end position="92"/>
    </location>
</feature>
<organism evidence="2 3">
    <name type="scientific">Dokdonia donghaensis DSW-1</name>
    <dbReference type="NCBI Taxonomy" id="1300343"/>
    <lineage>
        <taxon>Bacteria</taxon>
        <taxon>Pseudomonadati</taxon>
        <taxon>Bacteroidota</taxon>
        <taxon>Flavobacteriia</taxon>
        <taxon>Flavobacteriales</taxon>
        <taxon>Flavobacteriaceae</taxon>
        <taxon>Dokdonia</taxon>
    </lineage>
</organism>
<dbReference type="InterPro" id="IPR007138">
    <property type="entry name" value="ABM_dom"/>
</dbReference>
<dbReference type="PANTHER" id="PTHR37811">
    <property type="entry name" value="BLL5343 PROTEIN"/>
    <property type="match status" value="1"/>
</dbReference>
<dbReference type="OrthoDB" id="9798439at2"/>
<dbReference type="EMBL" id="JSAQ01000001">
    <property type="protein sequence ID" value="KGO07139.1"/>
    <property type="molecule type" value="Genomic_DNA"/>
</dbReference>
<dbReference type="PANTHER" id="PTHR37811:SF2">
    <property type="entry name" value="ABM DOMAIN-CONTAINING PROTEIN"/>
    <property type="match status" value="1"/>
</dbReference>
<dbReference type="InterPro" id="IPR052936">
    <property type="entry name" value="Jasmonate_Hydroxylase-like"/>
</dbReference>
<evidence type="ECO:0000313" key="2">
    <source>
        <dbReference type="EMBL" id="KGO07139.1"/>
    </source>
</evidence>
<evidence type="ECO:0000313" key="3">
    <source>
        <dbReference type="Proteomes" id="UP000030140"/>
    </source>
</evidence>
<dbReference type="Proteomes" id="UP000030140">
    <property type="component" value="Unassembled WGS sequence"/>
</dbReference>
<gene>
    <name evidence="2" type="ORF">NV36_10025</name>
</gene>
<keyword evidence="3" id="KW-1185">Reference proteome</keyword>
<dbReference type="AlphaFoldDB" id="A0A0A2GV35"/>
<sequence length="104" mass="11852">MQPPYYAVIFTSTQTSSTRGYKQAADLMEELAATMPGFLGVEGARNDSDHLGITVSYWRSLEDIARWKAQAEHQGAQRMGKSDWYDNYTVRICKVERAYSFDKS</sequence>
<dbReference type="PROSITE" id="PS51725">
    <property type="entry name" value="ABM"/>
    <property type="match status" value="1"/>
</dbReference>
<accession>A0A0A2GV35</accession>
<reference evidence="2 3" key="1">
    <citation type="submission" date="2014-10" db="EMBL/GenBank/DDBJ databases">
        <title>Draft genome sequence of the proteorhodopsin-containing marine bacterium Dokdonia donghaensis.</title>
        <authorList>
            <person name="Gomez-Consarnau L."/>
            <person name="Gonzalez J.M."/>
            <person name="Riedel T."/>
            <person name="Jaenicke S."/>
            <person name="Wagner-Doebler I."/>
            <person name="Fuhrman J.A."/>
        </authorList>
    </citation>
    <scope>NUCLEOTIDE SEQUENCE [LARGE SCALE GENOMIC DNA]</scope>
    <source>
        <strain evidence="2 3">DSW-1</strain>
    </source>
</reference>